<sequence length="211" mass="23612">MCRPDVAKKRFSTSTEFLYVGSPYNTGGLPAHHWFGGERGREVLQPVTGEDVPGVTRARRSARAAVDLLSGSSPHRPAPSQVLHALFLEMEANNCHFAIIAASLENDVRMLFFTRLCVACRPTLTGDVISTECYNGIGLHPPGSYRHNVSRCDHALGLHRRKDALQMRFGDRCIEFPPLMWMPPITVIEYRTSLMASFSLSAFRKSRDEHI</sequence>
<evidence type="ECO:0000313" key="2">
    <source>
        <dbReference type="Proteomes" id="UP001283361"/>
    </source>
</evidence>
<name>A0AAE1ABV3_9GAST</name>
<dbReference type="Proteomes" id="UP001283361">
    <property type="component" value="Unassembled WGS sequence"/>
</dbReference>
<evidence type="ECO:0000313" key="1">
    <source>
        <dbReference type="EMBL" id="KAK3784371.1"/>
    </source>
</evidence>
<accession>A0AAE1ABV3</accession>
<organism evidence="1 2">
    <name type="scientific">Elysia crispata</name>
    <name type="common">lettuce slug</name>
    <dbReference type="NCBI Taxonomy" id="231223"/>
    <lineage>
        <taxon>Eukaryota</taxon>
        <taxon>Metazoa</taxon>
        <taxon>Spiralia</taxon>
        <taxon>Lophotrochozoa</taxon>
        <taxon>Mollusca</taxon>
        <taxon>Gastropoda</taxon>
        <taxon>Heterobranchia</taxon>
        <taxon>Euthyneura</taxon>
        <taxon>Panpulmonata</taxon>
        <taxon>Sacoglossa</taxon>
        <taxon>Placobranchoidea</taxon>
        <taxon>Plakobranchidae</taxon>
        <taxon>Elysia</taxon>
    </lineage>
</organism>
<gene>
    <name evidence="1" type="ORF">RRG08_010438</name>
</gene>
<dbReference type="EMBL" id="JAWDGP010002271">
    <property type="protein sequence ID" value="KAK3784371.1"/>
    <property type="molecule type" value="Genomic_DNA"/>
</dbReference>
<comment type="caution">
    <text evidence="1">The sequence shown here is derived from an EMBL/GenBank/DDBJ whole genome shotgun (WGS) entry which is preliminary data.</text>
</comment>
<reference evidence="1" key="1">
    <citation type="journal article" date="2023" name="G3 (Bethesda)">
        <title>A reference genome for the long-term kleptoplast-retaining sea slug Elysia crispata morphotype clarki.</title>
        <authorList>
            <person name="Eastman K.E."/>
            <person name="Pendleton A.L."/>
            <person name="Shaikh M.A."/>
            <person name="Suttiyut T."/>
            <person name="Ogas R."/>
            <person name="Tomko P."/>
            <person name="Gavelis G."/>
            <person name="Widhalm J.R."/>
            <person name="Wisecaver J.H."/>
        </authorList>
    </citation>
    <scope>NUCLEOTIDE SEQUENCE</scope>
    <source>
        <strain evidence="1">ECLA1</strain>
    </source>
</reference>
<proteinExistence type="predicted"/>
<keyword evidence="2" id="KW-1185">Reference proteome</keyword>
<dbReference type="AlphaFoldDB" id="A0AAE1ABV3"/>
<protein>
    <submittedName>
        <fullName evidence="1">Uncharacterized protein</fullName>
    </submittedName>
</protein>